<dbReference type="Proteomes" id="UP001548189">
    <property type="component" value="Unassembled WGS sequence"/>
</dbReference>
<reference evidence="1 2" key="1">
    <citation type="submission" date="2024-06" db="EMBL/GenBank/DDBJ databases">
        <authorList>
            <person name="Li F."/>
        </authorList>
    </citation>
    <scope>NUCLEOTIDE SEQUENCE [LARGE SCALE GENOMIC DNA]</scope>
    <source>
        <strain evidence="1 2">GXAS 311</strain>
    </source>
</reference>
<proteinExistence type="predicted"/>
<accession>A0ABV2BPE4</accession>
<dbReference type="EMBL" id="JBEVCJ010000001">
    <property type="protein sequence ID" value="MET1253815.1"/>
    <property type="molecule type" value="Genomic_DNA"/>
</dbReference>
<gene>
    <name evidence="1" type="ORF">ABVT43_01635</name>
</gene>
<evidence type="ECO:0000313" key="1">
    <source>
        <dbReference type="EMBL" id="MET1253815.1"/>
    </source>
</evidence>
<organism evidence="1 2">
    <name type="scientific">Aliikangiella maris</name>
    <dbReference type="NCBI Taxonomy" id="3162458"/>
    <lineage>
        <taxon>Bacteria</taxon>
        <taxon>Pseudomonadati</taxon>
        <taxon>Pseudomonadota</taxon>
        <taxon>Gammaproteobacteria</taxon>
        <taxon>Oceanospirillales</taxon>
        <taxon>Pleioneaceae</taxon>
        <taxon>Aliikangiella</taxon>
    </lineage>
</organism>
<protein>
    <submittedName>
        <fullName evidence="1">Uncharacterized protein</fullName>
    </submittedName>
</protein>
<sequence length="82" mass="9013">MSTARKLNKSNFIRTPVGAFNKNHAISITPTDTGVAVLGENNALLFWLPESDTKKAQLVSDALSNAIIENKPIDWKRLGYEA</sequence>
<dbReference type="RefSeq" id="WP_353873355.1">
    <property type="nucleotide sequence ID" value="NZ_JBEVCJ010000001.1"/>
</dbReference>
<keyword evidence="2" id="KW-1185">Reference proteome</keyword>
<name>A0ABV2BPE4_9GAMM</name>
<evidence type="ECO:0000313" key="2">
    <source>
        <dbReference type="Proteomes" id="UP001548189"/>
    </source>
</evidence>
<comment type="caution">
    <text evidence="1">The sequence shown here is derived from an EMBL/GenBank/DDBJ whole genome shotgun (WGS) entry which is preliminary data.</text>
</comment>